<dbReference type="CDD" id="cd02440">
    <property type="entry name" value="AdoMet_MTases"/>
    <property type="match status" value="1"/>
</dbReference>
<dbReference type="GO" id="GO:0009312">
    <property type="term" value="P:oligosaccharide biosynthetic process"/>
    <property type="evidence" value="ECO:0007669"/>
    <property type="project" value="InterPro"/>
</dbReference>
<evidence type="ECO:0000313" key="2">
    <source>
        <dbReference type="Proteomes" id="UP000531216"/>
    </source>
</evidence>
<name>A0A7W6BXG3_9HYPH</name>
<dbReference type="EMBL" id="JACIDO010000006">
    <property type="protein sequence ID" value="MBB3936943.1"/>
    <property type="molecule type" value="Genomic_DNA"/>
</dbReference>
<dbReference type="Gene3D" id="3.40.50.150">
    <property type="entry name" value="Vaccinia Virus protein VP39"/>
    <property type="match status" value="1"/>
</dbReference>
<accession>A0A7W6BXG3</accession>
<dbReference type="Proteomes" id="UP000531216">
    <property type="component" value="Unassembled WGS sequence"/>
</dbReference>
<proteinExistence type="predicted"/>
<evidence type="ECO:0000313" key="1">
    <source>
        <dbReference type="EMBL" id="MBB3936943.1"/>
    </source>
</evidence>
<keyword evidence="1" id="KW-0489">Methyltransferase</keyword>
<dbReference type="InterPro" id="IPR029063">
    <property type="entry name" value="SAM-dependent_MTases_sf"/>
</dbReference>
<dbReference type="InterPro" id="IPR008715">
    <property type="entry name" value="SAM-MeTfrase_NodS-like"/>
</dbReference>
<keyword evidence="1" id="KW-0808">Transferase</keyword>
<reference evidence="1 2" key="1">
    <citation type="submission" date="2020-08" db="EMBL/GenBank/DDBJ databases">
        <title>Genomic Encyclopedia of Type Strains, Phase IV (KMG-IV): sequencing the most valuable type-strain genomes for metagenomic binning, comparative biology and taxonomic classification.</title>
        <authorList>
            <person name="Goeker M."/>
        </authorList>
    </citation>
    <scope>NUCLEOTIDE SEQUENCE [LARGE SCALE GENOMIC DNA]</scope>
    <source>
        <strain evidence="1 2">DSM 25024</strain>
    </source>
</reference>
<keyword evidence="2" id="KW-1185">Reference proteome</keyword>
<dbReference type="RefSeq" id="WP_175526820.1">
    <property type="nucleotide sequence ID" value="NZ_FOOA01000006.1"/>
</dbReference>
<dbReference type="Pfam" id="PF05401">
    <property type="entry name" value="NodS"/>
    <property type="match status" value="1"/>
</dbReference>
<dbReference type="SUPFAM" id="SSF53335">
    <property type="entry name" value="S-adenosyl-L-methionine-dependent methyltransferases"/>
    <property type="match status" value="1"/>
</dbReference>
<sequence>MTKAIDLAGFEAKFRALGDPWDYRTSHFEAVKRAVLIRACGAGKLGRGLEIACAIGETSRALASRCLTLVATDGAPTALATAQALTPPNLRIDYRQAVLPAGVPPGPFDLIVVSEIAYYLSSRDLDRLAERLAGTLAPGGRIVVLHHVVAFDDTAQPPALAQDRLCRRLAARLTGVHARRHGRYAVAVFRRPRAGSRGTGLRRPAG</sequence>
<dbReference type="GO" id="GO:0008757">
    <property type="term" value="F:S-adenosylmethionine-dependent methyltransferase activity"/>
    <property type="evidence" value="ECO:0007669"/>
    <property type="project" value="InterPro"/>
</dbReference>
<organism evidence="1 2">
    <name type="scientific">Aureimonas phyllosphaerae</name>
    <dbReference type="NCBI Taxonomy" id="1166078"/>
    <lineage>
        <taxon>Bacteria</taxon>
        <taxon>Pseudomonadati</taxon>
        <taxon>Pseudomonadota</taxon>
        <taxon>Alphaproteobacteria</taxon>
        <taxon>Hyphomicrobiales</taxon>
        <taxon>Aurantimonadaceae</taxon>
        <taxon>Aureimonas</taxon>
    </lineage>
</organism>
<comment type="caution">
    <text evidence="1">The sequence shown here is derived from an EMBL/GenBank/DDBJ whole genome shotgun (WGS) entry which is preliminary data.</text>
</comment>
<gene>
    <name evidence="1" type="ORF">GGR05_003108</name>
</gene>
<protein>
    <submittedName>
        <fullName evidence="1">SAM-dependent methyltransferase</fullName>
    </submittedName>
</protein>
<dbReference type="AlphaFoldDB" id="A0A7W6BXG3"/>
<dbReference type="GO" id="GO:0032259">
    <property type="term" value="P:methylation"/>
    <property type="evidence" value="ECO:0007669"/>
    <property type="project" value="UniProtKB-KW"/>
</dbReference>